<dbReference type="EMBL" id="JWZX01002702">
    <property type="protein sequence ID" value="KOO27540.1"/>
    <property type="molecule type" value="Genomic_DNA"/>
</dbReference>
<organism evidence="2 3">
    <name type="scientific">Chrysochromulina tobinii</name>
    <dbReference type="NCBI Taxonomy" id="1460289"/>
    <lineage>
        <taxon>Eukaryota</taxon>
        <taxon>Haptista</taxon>
        <taxon>Haptophyta</taxon>
        <taxon>Prymnesiophyceae</taxon>
        <taxon>Prymnesiales</taxon>
        <taxon>Chrysochromulinaceae</taxon>
        <taxon>Chrysochromulina</taxon>
    </lineage>
</organism>
<dbReference type="AlphaFoldDB" id="A0A0M0JM40"/>
<dbReference type="Proteomes" id="UP000037460">
    <property type="component" value="Unassembled WGS sequence"/>
</dbReference>
<proteinExistence type="predicted"/>
<gene>
    <name evidence="2" type="ORF">Ctob_009640</name>
</gene>
<feature type="signal peptide" evidence="1">
    <location>
        <begin position="1"/>
        <end position="19"/>
    </location>
</feature>
<reference evidence="3" key="1">
    <citation type="journal article" date="2015" name="PLoS Genet.">
        <title>Genome Sequence and Transcriptome Analyses of Chrysochromulina tobin: Metabolic Tools for Enhanced Algal Fitness in the Prominent Order Prymnesiales (Haptophyceae).</title>
        <authorList>
            <person name="Hovde B.T."/>
            <person name="Deodato C.R."/>
            <person name="Hunsperger H.M."/>
            <person name="Ryken S.A."/>
            <person name="Yost W."/>
            <person name="Jha R.K."/>
            <person name="Patterson J."/>
            <person name="Monnat R.J. Jr."/>
            <person name="Barlow S.B."/>
            <person name="Starkenburg S.R."/>
            <person name="Cattolico R.A."/>
        </authorList>
    </citation>
    <scope>NUCLEOTIDE SEQUENCE</scope>
    <source>
        <strain evidence="3">CCMP291</strain>
    </source>
</reference>
<evidence type="ECO:0000256" key="1">
    <source>
        <dbReference type="SAM" id="SignalP"/>
    </source>
</evidence>
<protein>
    <submittedName>
        <fullName evidence="2">Uncharacterized protein</fullName>
    </submittedName>
</protein>
<feature type="chain" id="PRO_5005601997" evidence="1">
    <location>
        <begin position="20"/>
        <end position="307"/>
    </location>
</feature>
<keyword evidence="3" id="KW-1185">Reference proteome</keyword>
<accession>A0A0M0JM40</accession>
<sequence length="307" mass="33063">MWIAFLLVQPIQIFAYADALNTSTPGAPSYQKLTFGAWTPGIVESGSWVDYYAVAVSDDESIEFEVVAQSGSVAALSIYVNDGDIGPAQLGDSGEVTTVSVDLHAAEAQRRLGVSAASSLDASWVSPIGNETHRHFYASVSPCYAMKGKYYFLSVYGSTWSNVAFQVRATHTSARLIIAPQGSSSTSTFGSKSGRVCDGKYAHMFFDLPNRPSHGGISFAVEKRSGALDEWYLRYERCAGPTGNLFKGNLFGHGLTTSSYVLPRGDTRLEAGRYYVSVRASLDMCGEFAIKLANLTSSQLALSSDEV</sequence>
<keyword evidence="1" id="KW-0732">Signal</keyword>
<comment type="caution">
    <text evidence="2">The sequence shown here is derived from an EMBL/GenBank/DDBJ whole genome shotgun (WGS) entry which is preliminary data.</text>
</comment>
<name>A0A0M0JM40_9EUKA</name>
<evidence type="ECO:0000313" key="2">
    <source>
        <dbReference type="EMBL" id="KOO27540.1"/>
    </source>
</evidence>
<evidence type="ECO:0000313" key="3">
    <source>
        <dbReference type="Proteomes" id="UP000037460"/>
    </source>
</evidence>